<accession>A0ABP8DV38</accession>
<comment type="caution">
    <text evidence="1">The sequence shown here is derived from an EMBL/GenBank/DDBJ whole genome shotgun (WGS) entry which is preliminary data.</text>
</comment>
<dbReference type="EMBL" id="BAABAT010000077">
    <property type="protein sequence ID" value="GAA4263683.1"/>
    <property type="molecule type" value="Genomic_DNA"/>
</dbReference>
<gene>
    <name evidence="1" type="ORF">GCM10022255_110450</name>
</gene>
<sequence length="115" mass="12933">MDLERFRGYSLRDVAVTATSAASVVRITLVTSDGADSVALLLEDVVHIEMDTSRSWDDLIDELTLLQLPQHGPWPKQVQHLLHHHHHNNRSALTWLRMDGPGPIELLGARLTVEQ</sequence>
<organism evidence="1 2">
    <name type="scientific">Dactylosporangium darangshiense</name>
    <dbReference type="NCBI Taxonomy" id="579108"/>
    <lineage>
        <taxon>Bacteria</taxon>
        <taxon>Bacillati</taxon>
        <taxon>Actinomycetota</taxon>
        <taxon>Actinomycetes</taxon>
        <taxon>Micromonosporales</taxon>
        <taxon>Micromonosporaceae</taxon>
        <taxon>Dactylosporangium</taxon>
    </lineage>
</organism>
<keyword evidence="2" id="KW-1185">Reference proteome</keyword>
<evidence type="ECO:0000313" key="1">
    <source>
        <dbReference type="EMBL" id="GAA4263683.1"/>
    </source>
</evidence>
<name>A0ABP8DV38_9ACTN</name>
<proteinExistence type="predicted"/>
<protein>
    <submittedName>
        <fullName evidence="1">Uncharacterized protein</fullName>
    </submittedName>
</protein>
<dbReference type="Proteomes" id="UP001500620">
    <property type="component" value="Unassembled WGS sequence"/>
</dbReference>
<evidence type="ECO:0000313" key="2">
    <source>
        <dbReference type="Proteomes" id="UP001500620"/>
    </source>
</evidence>
<reference evidence="2" key="1">
    <citation type="journal article" date="2019" name="Int. J. Syst. Evol. Microbiol.">
        <title>The Global Catalogue of Microorganisms (GCM) 10K type strain sequencing project: providing services to taxonomists for standard genome sequencing and annotation.</title>
        <authorList>
            <consortium name="The Broad Institute Genomics Platform"/>
            <consortium name="The Broad Institute Genome Sequencing Center for Infectious Disease"/>
            <person name="Wu L."/>
            <person name="Ma J."/>
        </authorList>
    </citation>
    <scope>NUCLEOTIDE SEQUENCE [LARGE SCALE GENOMIC DNA]</scope>
    <source>
        <strain evidence="2">JCM 17441</strain>
    </source>
</reference>
<dbReference type="RefSeq" id="WP_345143499.1">
    <property type="nucleotide sequence ID" value="NZ_BAABAT010000077.1"/>
</dbReference>